<protein>
    <submittedName>
        <fullName evidence="2">Uncharacterized protein</fullName>
    </submittedName>
</protein>
<feature type="transmembrane region" description="Helical" evidence="1">
    <location>
        <begin position="99"/>
        <end position="124"/>
    </location>
</feature>
<organism evidence="2 3">
    <name type="scientific">Cohnella zeiphila</name>
    <dbReference type="NCBI Taxonomy" id="2761120"/>
    <lineage>
        <taxon>Bacteria</taxon>
        <taxon>Bacillati</taxon>
        <taxon>Bacillota</taxon>
        <taxon>Bacilli</taxon>
        <taxon>Bacillales</taxon>
        <taxon>Paenibacillaceae</taxon>
        <taxon>Cohnella</taxon>
    </lineage>
</organism>
<feature type="transmembrane region" description="Helical" evidence="1">
    <location>
        <begin position="144"/>
        <end position="164"/>
    </location>
</feature>
<proteinExistence type="predicted"/>
<keyword evidence="1" id="KW-0472">Membrane</keyword>
<keyword evidence="1" id="KW-0812">Transmembrane</keyword>
<feature type="transmembrane region" description="Helical" evidence="1">
    <location>
        <begin position="7"/>
        <end position="27"/>
    </location>
</feature>
<feature type="transmembrane region" description="Helical" evidence="1">
    <location>
        <begin position="47"/>
        <end position="70"/>
    </location>
</feature>
<dbReference type="AlphaFoldDB" id="A0A7X0SH52"/>
<evidence type="ECO:0000313" key="3">
    <source>
        <dbReference type="Proteomes" id="UP000564644"/>
    </source>
</evidence>
<sequence length="188" mass="21344">MRAKEIAFVLLRIMALYVIIRGIGQFANLFQALYPYFIDQDSGQLLNWGLIVTAILASGIIYLLAGWWLWNRTGRLVRFFAVGKNEVPEQSRPASYREWYALGFTIVGIVLLVENIPNLFLYIAQLVQIAHSEIPSGFDMLRRQTWIALVAVLLKLAIALVLVLRAHGLYGLIRKIRELGTGDRRSEA</sequence>
<keyword evidence="3" id="KW-1185">Reference proteome</keyword>
<name>A0A7X0SH52_9BACL</name>
<evidence type="ECO:0000313" key="2">
    <source>
        <dbReference type="EMBL" id="MBB6729871.1"/>
    </source>
</evidence>
<accession>A0A7X0SH52</accession>
<dbReference type="EMBL" id="JACJVO010000003">
    <property type="protein sequence ID" value="MBB6729871.1"/>
    <property type="molecule type" value="Genomic_DNA"/>
</dbReference>
<comment type="caution">
    <text evidence="2">The sequence shown here is derived from an EMBL/GenBank/DDBJ whole genome shotgun (WGS) entry which is preliminary data.</text>
</comment>
<reference evidence="2 3" key="1">
    <citation type="submission" date="2020-08" db="EMBL/GenBank/DDBJ databases">
        <title>Cohnella phylogeny.</title>
        <authorList>
            <person name="Dunlap C."/>
        </authorList>
    </citation>
    <scope>NUCLEOTIDE SEQUENCE [LARGE SCALE GENOMIC DNA]</scope>
    <source>
        <strain evidence="2 3">CBP 2801</strain>
    </source>
</reference>
<evidence type="ECO:0000256" key="1">
    <source>
        <dbReference type="SAM" id="Phobius"/>
    </source>
</evidence>
<dbReference type="Proteomes" id="UP000564644">
    <property type="component" value="Unassembled WGS sequence"/>
</dbReference>
<keyword evidence="1" id="KW-1133">Transmembrane helix</keyword>
<gene>
    <name evidence="2" type="ORF">H7C18_03085</name>
</gene>
<dbReference type="RefSeq" id="WP_185127540.1">
    <property type="nucleotide sequence ID" value="NZ_JACJVO010000003.1"/>
</dbReference>